<evidence type="ECO:0000256" key="5">
    <source>
        <dbReference type="ARBA" id="ARBA00022824"/>
    </source>
</evidence>
<evidence type="ECO:0000256" key="4">
    <source>
        <dbReference type="ARBA" id="ARBA00022737"/>
    </source>
</evidence>
<dbReference type="SUPFAM" id="SSF47473">
    <property type="entry name" value="EF-hand"/>
    <property type="match status" value="2"/>
</dbReference>
<dbReference type="GO" id="GO:0005509">
    <property type="term" value="F:calcium ion binding"/>
    <property type="evidence" value="ECO:0007669"/>
    <property type="project" value="InterPro"/>
</dbReference>
<evidence type="ECO:0000256" key="9">
    <source>
        <dbReference type="ARBA" id="ARBA00056975"/>
    </source>
</evidence>
<dbReference type="PANTHER" id="PTHR10827:SF95">
    <property type="entry name" value="LD34388P"/>
    <property type="match status" value="1"/>
</dbReference>
<dbReference type="PROSITE" id="PS00018">
    <property type="entry name" value="EF_HAND_1"/>
    <property type="match status" value="6"/>
</dbReference>
<sequence>MLNNVLRDRGILALILISHMTFEATPASPAHIHTHSHSSHSNKENTKERIEDGLGFLPRDRGHIVDGEHHSEFDHEAILGSVKDAEEFDTLSPEESKRRLKILLVKMDLNKDNFIDRNELRAWILRSFKMLSEEESNDRFEDADENNDGKVSWEEYKSDVYGSDEDLEHELNSEEQTLLKHDQVMFKAADKNNDGFLERHEFVPFSHPEESPEMLPLILQNTLEEKDTNKDGEIDFQEFVGSKGEMHDKQWLLSEKEKFDSEYDKDKDGKLGPNEILSWVVPSNSEIAEEEVEHLFASSDDDHDNLLSFEEVLKNHETFVGSEATDYGEHLHNIHHFEDEL</sequence>
<dbReference type="FunFam" id="1.10.238.10:FF:000104">
    <property type="entry name" value="calumenin isoform X1"/>
    <property type="match status" value="1"/>
</dbReference>
<evidence type="ECO:0000256" key="8">
    <source>
        <dbReference type="ARBA" id="ARBA00023186"/>
    </source>
</evidence>
<dbReference type="GO" id="GO:0005788">
    <property type="term" value="C:endoplasmic reticulum lumen"/>
    <property type="evidence" value="ECO:0007669"/>
    <property type="project" value="UniProtKB-SubCell"/>
</dbReference>
<organism evidence="14 15">
    <name type="scientific">Cimex lectularius</name>
    <name type="common">Bed bug</name>
    <name type="synonym">Acanthia lectularia</name>
    <dbReference type="NCBI Taxonomy" id="79782"/>
    <lineage>
        <taxon>Eukaryota</taxon>
        <taxon>Metazoa</taxon>
        <taxon>Ecdysozoa</taxon>
        <taxon>Arthropoda</taxon>
        <taxon>Hexapoda</taxon>
        <taxon>Insecta</taxon>
        <taxon>Pterygota</taxon>
        <taxon>Neoptera</taxon>
        <taxon>Paraneoptera</taxon>
        <taxon>Hemiptera</taxon>
        <taxon>Heteroptera</taxon>
        <taxon>Panheteroptera</taxon>
        <taxon>Cimicomorpha</taxon>
        <taxon>Cimicidae</taxon>
        <taxon>Cimex</taxon>
    </lineage>
</organism>
<evidence type="ECO:0000256" key="2">
    <source>
        <dbReference type="ARBA" id="ARBA00022723"/>
    </source>
</evidence>
<keyword evidence="8" id="KW-0143">Chaperone</keyword>
<dbReference type="CDD" id="cd16227">
    <property type="entry name" value="EFh_CREC_RCN2_like"/>
    <property type="match status" value="1"/>
</dbReference>
<dbReference type="GeneID" id="106670656"/>
<feature type="domain" description="EF-hand" evidence="13">
    <location>
        <begin position="287"/>
        <end position="322"/>
    </location>
</feature>
<keyword evidence="4" id="KW-0677">Repeat</keyword>
<name>A0A8I6S5R9_CIMLE</name>
<evidence type="ECO:0000256" key="12">
    <source>
        <dbReference type="SAM" id="MobiDB-lite"/>
    </source>
</evidence>
<evidence type="ECO:0000256" key="1">
    <source>
        <dbReference type="ARBA" id="ARBA00004319"/>
    </source>
</evidence>
<evidence type="ECO:0000256" key="7">
    <source>
        <dbReference type="ARBA" id="ARBA00023180"/>
    </source>
</evidence>
<evidence type="ECO:0000259" key="13">
    <source>
        <dbReference type="PROSITE" id="PS50222"/>
    </source>
</evidence>
<keyword evidence="7" id="KW-0325">Glycoprotein</keyword>
<feature type="region of interest" description="Disordered" evidence="12">
    <location>
        <begin position="28"/>
        <end position="48"/>
    </location>
</feature>
<accession>A0A8I6S5R9</accession>
<keyword evidence="5" id="KW-0256">Endoplasmic reticulum</keyword>
<dbReference type="InterPro" id="IPR018247">
    <property type="entry name" value="EF_Hand_1_Ca_BS"/>
</dbReference>
<evidence type="ECO:0000313" key="14">
    <source>
        <dbReference type="EnsemblMetazoa" id="XP_014256660.1"/>
    </source>
</evidence>
<dbReference type="OrthoDB" id="293868at2759"/>
<comment type="subunit">
    <text evidence="10">Interacts with PCSK6 (immature form including the propeptide); probably involved in the maturation and the secretion of PCSK6.</text>
</comment>
<feature type="domain" description="EF-hand" evidence="13">
    <location>
        <begin position="214"/>
        <end position="249"/>
    </location>
</feature>
<dbReference type="InterPro" id="IPR002048">
    <property type="entry name" value="EF_hand_dom"/>
</dbReference>
<comment type="subcellular location">
    <subcellularLocation>
        <location evidence="1">Endoplasmic reticulum lumen</location>
    </subcellularLocation>
</comment>
<keyword evidence="2" id="KW-0479">Metal-binding</keyword>
<dbReference type="PROSITE" id="PS50222">
    <property type="entry name" value="EF_HAND_2"/>
    <property type="match status" value="6"/>
</dbReference>
<proteinExistence type="predicted"/>
<evidence type="ECO:0000313" key="15">
    <source>
        <dbReference type="Proteomes" id="UP000494040"/>
    </source>
</evidence>
<feature type="domain" description="EF-hand" evidence="13">
    <location>
        <begin position="131"/>
        <end position="166"/>
    </location>
</feature>
<evidence type="ECO:0000256" key="3">
    <source>
        <dbReference type="ARBA" id="ARBA00022729"/>
    </source>
</evidence>
<keyword evidence="15" id="KW-1185">Reference proteome</keyword>
<dbReference type="PANTHER" id="PTHR10827">
    <property type="entry name" value="RETICULOCALBIN"/>
    <property type="match status" value="1"/>
</dbReference>
<feature type="domain" description="EF-hand" evidence="13">
    <location>
        <begin position="262"/>
        <end position="286"/>
    </location>
</feature>
<dbReference type="KEGG" id="clec:106670656"/>
<protein>
    <recommendedName>
        <fullName evidence="11">Reticulocalbin-3</fullName>
    </recommendedName>
</protein>
<evidence type="ECO:0000256" key="6">
    <source>
        <dbReference type="ARBA" id="ARBA00022837"/>
    </source>
</evidence>
<reference evidence="14" key="1">
    <citation type="submission" date="2022-01" db="UniProtKB">
        <authorList>
            <consortium name="EnsemblMetazoa"/>
        </authorList>
    </citation>
    <scope>IDENTIFICATION</scope>
</reference>
<dbReference type="RefSeq" id="XP_014256660.1">
    <property type="nucleotide sequence ID" value="XM_014401174.2"/>
</dbReference>
<keyword evidence="3" id="KW-0732">Signal</keyword>
<dbReference type="SMART" id="SM00054">
    <property type="entry name" value="EFh"/>
    <property type="match status" value="6"/>
</dbReference>
<dbReference type="Gene3D" id="1.10.238.10">
    <property type="entry name" value="EF-hand"/>
    <property type="match status" value="3"/>
</dbReference>
<dbReference type="EnsemblMetazoa" id="XM_014401174.2">
    <property type="protein sequence ID" value="XP_014256660.1"/>
    <property type="gene ID" value="LOC106670656"/>
</dbReference>
<evidence type="ECO:0000256" key="11">
    <source>
        <dbReference type="ARBA" id="ARBA00072696"/>
    </source>
</evidence>
<dbReference type="Proteomes" id="UP000494040">
    <property type="component" value="Unassembled WGS sequence"/>
</dbReference>
<comment type="function">
    <text evidence="9">Probable molecular chaperone assisting protein biosynthesis and transport in the endoplasmic reticulum. Required for the proper biosynthesis and transport of pulmonary surfactant-associated protein A/SP-A, pulmonary surfactant-associated protein D/SP-D and the lipid transporter ABCA3. By regulating both the proper expression and the degradation through the endoplasmic reticulum-associated protein degradation pathway of these proteins plays a crucial role in pulmonary surfactant homeostasis. Has an anti-fibrotic activity by negatively regulating the secretion of type I and type III collagens. This calcium-binding protein also transiently associates with immature PCSK6 and regulates its secretion.</text>
</comment>
<feature type="domain" description="EF-hand" evidence="13">
    <location>
        <begin position="177"/>
        <end position="212"/>
    </location>
</feature>
<dbReference type="OMA" id="TWEEYNM"/>
<dbReference type="GO" id="GO:0015031">
    <property type="term" value="P:protein transport"/>
    <property type="evidence" value="ECO:0007669"/>
    <property type="project" value="UniProtKB-ARBA"/>
</dbReference>
<keyword evidence="6" id="KW-0106">Calcium</keyword>
<dbReference type="InterPro" id="IPR011992">
    <property type="entry name" value="EF-hand-dom_pair"/>
</dbReference>
<feature type="domain" description="EF-hand" evidence="13">
    <location>
        <begin position="95"/>
        <end position="130"/>
    </location>
</feature>
<dbReference type="Pfam" id="PF13499">
    <property type="entry name" value="EF-hand_7"/>
    <property type="match status" value="3"/>
</dbReference>
<dbReference type="AlphaFoldDB" id="A0A8I6S5R9"/>
<evidence type="ECO:0000256" key="10">
    <source>
        <dbReference type="ARBA" id="ARBA00063143"/>
    </source>
</evidence>